<evidence type="ECO:0000313" key="2">
    <source>
        <dbReference type="EMBL" id="MEH7826664.1"/>
    </source>
</evidence>
<comment type="caution">
    <text evidence="2">The sequence shown here is derived from an EMBL/GenBank/DDBJ whole genome shotgun (WGS) entry which is preliminary data.</text>
</comment>
<gene>
    <name evidence="2" type="ORF">V6590_00725</name>
</gene>
<dbReference type="RefSeq" id="WP_335418045.1">
    <property type="nucleotide sequence ID" value="NZ_JBALHR010000001.1"/>
</dbReference>
<proteinExistence type="predicted"/>
<name>A0ABU8BPM9_9RHOB</name>
<accession>A0ABU8BPM9</accession>
<protein>
    <submittedName>
        <fullName evidence="2">Uncharacterized protein</fullName>
    </submittedName>
</protein>
<keyword evidence="3" id="KW-1185">Reference proteome</keyword>
<reference evidence="2" key="1">
    <citation type="submission" date="2024-02" db="EMBL/GenBank/DDBJ databases">
        <title>Genome sequences of strain Gemmobacter sp. JM10B15.</title>
        <authorList>
            <person name="Zhang M."/>
        </authorList>
    </citation>
    <scope>NUCLEOTIDE SEQUENCE</scope>
    <source>
        <strain evidence="2">JM10B15</strain>
    </source>
</reference>
<dbReference type="EMBL" id="JBALHR010000001">
    <property type="protein sequence ID" value="MEH7826664.1"/>
    <property type="molecule type" value="Genomic_DNA"/>
</dbReference>
<dbReference type="Proteomes" id="UP001431963">
    <property type="component" value="Unassembled WGS sequence"/>
</dbReference>
<evidence type="ECO:0000313" key="3">
    <source>
        <dbReference type="Proteomes" id="UP001431963"/>
    </source>
</evidence>
<keyword evidence="1" id="KW-1133">Transmembrane helix</keyword>
<keyword evidence="1" id="KW-0812">Transmembrane</keyword>
<sequence>MQTVMNGYRGLSFLVGLNWDWLFTLGTIVVGLLAGAFLGTQLVALQ</sequence>
<organism evidence="2 3">
    <name type="scientific">Gemmobacter denitrificans</name>
    <dbReference type="NCBI Taxonomy" id="3123040"/>
    <lineage>
        <taxon>Bacteria</taxon>
        <taxon>Pseudomonadati</taxon>
        <taxon>Pseudomonadota</taxon>
        <taxon>Alphaproteobacteria</taxon>
        <taxon>Rhodobacterales</taxon>
        <taxon>Paracoccaceae</taxon>
        <taxon>Gemmobacter</taxon>
    </lineage>
</organism>
<keyword evidence="1" id="KW-0472">Membrane</keyword>
<evidence type="ECO:0000256" key="1">
    <source>
        <dbReference type="SAM" id="Phobius"/>
    </source>
</evidence>
<feature type="transmembrane region" description="Helical" evidence="1">
    <location>
        <begin position="21"/>
        <end position="45"/>
    </location>
</feature>